<protein>
    <submittedName>
        <fullName evidence="5">SDR family oxidoreductase</fullName>
    </submittedName>
</protein>
<keyword evidence="2" id="KW-0560">Oxidoreductase</keyword>
<dbReference type="InterPro" id="IPR036291">
    <property type="entry name" value="NAD(P)-bd_dom_sf"/>
</dbReference>
<dbReference type="AlphaFoldDB" id="A0A7G7CSB4"/>
<dbReference type="SUPFAM" id="SSF51735">
    <property type="entry name" value="NAD(P)-binding Rossmann-fold domains"/>
    <property type="match status" value="1"/>
</dbReference>
<dbReference type="InterPro" id="IPR057326">
    <property type="entry name" value="KR_dom"/>
</dbReference>
<evidence type="ECO:0000259" key="4">
    <source>
        <dbReference type="SMART" id="SM00822"/>
    </source>
</evidence>
<dbReference type="GO" id="GO:0016491">
    <property type="term" value="F:oxidoreductase activity"/>
    <property type="evidence" value="ECO:0007669"/>
    <property type="project" value="UniProtKB-KW"/>
</dbReference>
<comment type="similarity">
    <text evidence="1 3">Belongs to the short-chain dehydrogenases/reductases (SDR) family.</text>
</comment>
<evidence type="ECO:0000313" key="6">
    <source>
        <dbReference type="Proteomes" id="UP000515743"/>
    </source>
</evidence>
<dbReference type="InterPro" id="IPR002347">
    <property type="entry name" value="SDR_fam"/>
</dbReference>
<organism evidence="5 6">
    <name type="scientific">Corynebacterium incognita</name>
    <dbReference type="NCBI Taxonomy" id="2754725"/>
    <lineage>
        <taxon>Bacteria</taxon>
        <taxon>Bacillati</taxon>
        <taxon>Actinomycetota</taxon>
        <taxon>Actinomycetes</taxon>
        <taxon>Mycobacteriales</taxon>
        <taxon>Corynebacteriaceae</taxon>
        <taxon>Corynebacterium</taxon>
    </lineage>
</organism>
<keyword evidence="6" id="KW-1185">Reference proteome</keyword>
<dbReference type="PRINTS" id="PR00080">
    <property type="entry name" value="SDRFAMILY"/>
</dbReference>
<name>A0A7G7CSB4_9CORY</name>
<dbReference type="GO" id="GO:0016020">
    <property type="term" value="C:membrane"/>
    <property type="evidence" value="ECO:0007669"/>
    <property type="project" value="TreeGrafter"/>
</dbReference>
<evidence type="ECO:0000256" key="2">
    <source>
        <dbReference type="ARBA" id="ARBA00023002"/>
    </source>
</evidence>
<dbReference type="RefSeq" id="WP_185176853.1">
    <property type="nucleotide sequence ID" value="NZ_CP059404.1"/>
</dbReference>
<dbReference type="CDD" id="cd05233">
    <property type="entry name" value="SDR_c"/>
    <property type="match status" value="1"/>
</dbReference>
<sequence>MNPAPGLPKPSTNSYALVTGASQGIGKAMAKDLASRGYNVVLVARREAVLQEFANQLTAAHQVDAKVLAADLAQDADVDRVIEFMNDHEISIIINSAGIASFGKFIDQDWDYETNQYNLNATAVFRLTKAALDQMIPRRAGAICNVGSAAGNVPIPNNATYVFTKAGVNAFTEALHYELKGTGVTCTLLAPGPVREAVVPEAEQSIIDKVVPDFLWTTYESCSEETLDAMAKNKRRVVPGPLSKAMNEISSYAPTGLLAPVMGYFYSKMAH</sequence>
<evidence type="ECO:0000256" key="1">
    <source>
        <dbReference type="ARBA" id="ARBA00006484"/>
    </source>
</evidence>
<dbReference type="PANTHER" id="PTHR44196:SF2">
    <property type="entry name" value="SHORT-CHAIN DEHYDROGENASE-RELATED"/>
    <property type="match status" value="1"/>
</dbReference>
<proteinExistence type="inferred from homology"/>
<dbReference type="PANTHER" id="PTHR44196">
    <property type="entry name" value="DEHYDROGENASE/REDUCTASE SDR FAMILY MEMBER 7B"/>
    <property type="match status" value="1"/>
</dbReference>
<evidence type="ECO:0000313" key="5">
    <source>
        <dbReference type="EMBL" id="QNE90480.1"/>
    </source>
</evidence>
<evidence type="ECO:0000256" key="3">
    <source>
        <dbReference type="RuleBase" id="RU000363"/>
    </source>
</evidence>
<dbReference type="Proteomes" id="UP000515743">
    <property type="component" value="Chromosome"/>
</dbReference>
<accession>A0A7G7CSB4</accession>
<dbReference type="PIRSF" id="PIRSF000126">
    <property type="entry name" value="11-beta-HSD1"/>
    <property type="match status" value="1"/>
</dbReference>
<dbReference type="EMBL" id="CP059404">
    <property type="protein sequence ID" value="QNE90480.1"/>
    <property type="molecule type" value="Genomic_DNA"/>
</dbReference>
<feature type="domain" description="Ketoreductase" evidence="4">
    <location>
        <begin position="14"/>
        <end position="197"/>
    </location>
</feature>
<dbReference type="Gene3D" id="3.40.50.720">
    <property type="entry name" value="NAD(P)-binding Rossmann-like Domain"/>
    <property type="match status" value="1"/>
</dbReference>
<dbReference type="Pfam" id="PF00106">
    <property type="entry name" value="adh_short"/>
    <property type="match status" value="1"/>
</dbReference>
<dbReference type="KEGG" id="cik:H0194_03355"/>
<dbReference type="PRINTS" id="PR00081">
    <property type="entry name" value="GDHRDH"/>
</dbReference>
<dbReference type="SMART" id="SM00822">
    <property type="entry name" value="PKS_KR"/>
    <property type="match status" value="1"/>
</dbReference>
<dbReference type="NCBIfam" id="NF040690">
    <property type="entry name" value="mycolate_SDR"/>
    <property type="match status" value="1"/>
</dbReference>
<gene>
    <name evidence="5" type="ORF">H0194_03355</name>
</gene>
<reference evidence="5 6" key="1">
    <citation type="submission" date="2020-07" db="EMBL/GenBank/DDBJ databases">
        <title>Complete genome and description of Corynebacterium incognita strain Marseille-Q3630 sp. nov.</title>
        <authorList>
            <person name="Boxberger M."/>
        </authorList>
    </citation>
    <scope>NUCLEOTIDE SEQUENCE [LARGE SCALE GENOMIC DNA]</scope>
    <source>
        <strain evidence="5 6">Marseille-Q3630</strain>
    </source>
</reference>